<name>X1MUN7_9ZZZZ</name>
<proteinExistence type="predicted"/>
<evidence type="ECO:0008006" key="2">
    <source>
        <dbReference type="Google" id="ProtNLM"/>
    </source>
</evidence>
<accession>X1MUN7</accession>
<dbReference type="SUPFAM" id="SSF56935">
    <property type="entry name" value="Porins"/>
    <property type="match status" value="1"/>
</dbReference>
<protein>
    <recommendedName>
        <fullName evidence="2">PorV/PorQ family protein</fullName>
    </recommendedName>
</protein>
<gene>
    <name evidence="1" type="ORF">S06H3_36486</name>
</gene>
<reference evidence="1" key="1">
    <citation type="journal article" date="2014" name="Front. Microbiol.">
        <title>High frequency of phylogenetically diverse reductive dehalogenase-homologous genes in deep subseafloor sedimentary metagenomes.</title>
        <authorList>
            <person name="Kawai M."/>
            <person name="Futagami T."/>
            <person name="Toyoda A."/>
            <person name="Takaki Y."/>
            <person name="Nishi S."/>
            <person name="Hori S."/>
            <person name="Arai W."/>
            <person name="Tsubouchi T."/>
            <person name="Morono Y."/>
            <person name="Uchiyama I."/>
            <person name="Ito T."/>
            <person name="Fujiyama A."/>
            <person name="Inagaki F."/>
            <person name="Takami H."/>
        </authorList>
    </citation>
    <scope>NUCLEOTIDE SEQUENCE</scope>
    <source>
        <strain evidence="1">Expedition CK06-06</strain>
    </source>
</reference>
<evidence type="ECO:0000313" key="1">
    <source>
        <dbReference type="EMBL" id="GAI18420.1"/>
    </source>
</evidence>
<feature type="non-terminal residue" evidence="1">
    <location>
        <position position="260"/>
    </location>
</feature>
<dbReference type="EMBL" id="BARV01022108">
    <property type="protein sequence ID" value="GAI18420.1"/>
    <property type="molecule type" value="Genomic_DNA"/>
</dbReference>
<dbReference type="NCBIfam" id="NF033709">
    <property type="entry name" value="PorV_fam"/>
    <property type="match status" value="1"/>
</dbReference>
<comment type="caution">
    <text evidence="1">The sequence shown here is derived from an EMBL/GenBank/DDBJ whole genome shotgun (WGS) entry which is preliminary data.</text>
</comment>
<organism evidence="1">
    <name type="scientific">marine sediment metagenome</name>
    <dbReference type="NCBI Taxonomy" id="412755"/>
    <lineage>
        <taxon>unclassified sequences</taxon>
        <taxon>metagenomes</taxon>
        <taxon>ecological metagenomes</taxon>
    </lineage>
</organism>
<dbReference type="AlphaFoldDB" id="X1MUN7"/>
<dbReference type="Gene3D" id="2.40.160.60">
    <property type="entry name" value="Outer membrane protein transport protein (OMPP1/FadL/TodX)"/>
    <property type="match status" value="1"/>
</dbReference>
<sequence length="260" mass="29138">MFTIVFYLSAIFSSGDVGTTMYPLLKIGVGPRPVALGEAYVGLADDITAAYWNPSGLSELKDLQFFISHHEWFMDIRDEYFILGMPGLNGYFTLTGVYSSIKDVEIWDENNMPLGTENLWSGIFSISHGRKLKDNLSLGFGIKIMYEDLYEESIYDFALDIGTKLILNKNFQLGGAIRDLSYKTEIPSIVKIGGCYQGIKRLNLVLDFTLPSDNVPYLNAGIEFNINPFISIRSGWRSGPYNLSNLGWESGFTTGFGIKY</sequence>